<evidence type="ECO:0000313" key="3">
    <source>
        <dbReference type="EMBL" id="KAL2799721.1"/>
    </source>
</evidence>
<dbReference type="EMBL" id="JBFTWV010000006">
    <property type="protein sequence ID" value="KAL2799721.1"/>
    <property type="molecule type" value="Genomic_DNA"/>
</dbReference>
<dbReference type="PANTHER" id="PTHR43647">
    <property type="entry name" value="DEHYDROGENASE"/>
    <property type="match status" value="1"/>
</dbReference>
<dbReference type="Gene3D" id="3.40.50.720">
    <property type="entry name" value="NAD(P)-binding Rossmann-like Domain"/>
    <property type="match status" value="1"/>
</dbReference>
<dbReference type="EC" id="1.1.1.270" evidence="2"/>
<proteinExistence type="predicted"/>
<evidence type="ECO:0000313" key="4">
    <source>
        <dbReference type="Proteomes" id="UP001610563"/>
    </source>
</evidence>
<comment type="pathway">
    <text evidence="1">Steroid biosynthesis; zymosterol biosynthesis; zymosterol from lanosterol: step 5/6.</text>
</comment>
<dbReference type="InterPro" id="IPR036291">
    <property type="entry name" value="NAD(P)-bd_dom_sf"/>
</dbReference>
<dbReference type="SUPFAM" id="SSF51735">
    <property type="entry name" value="NAD(P)-binding Rossmann-fold domains"/>
    <property type="match status" value="1"/>
</dbReference>
<dbReference type="Proteomes" id="UP001610563">
    <property type="component" value="Unassembled WGS sequence"/>
</dbReference>
<accession>A0ABR4GKY3</accession>
<gene>
    <name evidence="3" type="ORF">BJX66DRAFT_228269</name>
</gene>
<protein>
    <recommendedName>
        <fullName evidence="2">3beta-hydroxysteroid 3-dehydrogenase</fullName>
        <ecNumber evidence="2">1.1.1.270</ecNumber>
    </recommendedName>
</protein>
<sequence length="334" mass="36773">MPGTIIITGANGSLATPATELLLSKYPDYTLILTARNTDTIRTRNGTRNVSIRELDLSDLSAVHDFATSIASEIQAGTLPPLASIVCNAYYWNLRSAPETTANGFERTFQINHIAHATLVLRLLGQFNRKAGGRIVLFSSDAHWPGKKGLEKLPPAIPDDLRALIAPEQEAKADVIGRGFQRYANSKLAIVMWMYALNRQLESDLALNKITAVAVNPGNLADSRALRVNTPVFLKIMSFLIIRPFLFLLRRFSDPTMRTSAEAAADIVDFATNTTSPGERGYFTHSRKDDSSPDSLDQAKQDALWSKTIEWAGITGENTALEVEHLYVDNSIQN</sequence>
<dbReference type="InterPro" id="IPR002347">
    <property type="entry name" value="SDR_fam"/>
</dbReference>
<reference evidence="3 4" key="1">
    <citation type="submission" date="2024-07" db="EMBL/GenBank/DDBJ databases">
        <title>Section-level genome sequencing and comparative genomics of Aspergillus sections Usti and Cavernicolus.</title>
        <authorList>
            <consortium name="Lawrence Berkeley National Laboratory"/>
            <person name="Nybo J.L."/>
            <person name="Vesth T.C."/>
            <person name="Theobald S."/>
            <person name="Frisvad J.C."/>
            <person name="Larsen T.O."/>
            <person name="Kjaerboelling I."/>
            <person name="Rothschild-Mancinelli K."/>
            <person name="Lyhne E.K."/>
            <person name="Kogle M.E."/>
            <person name="Barry K."/>
            <person name="Clum A."/>
            <person name="Na H."/>
            <person name="Ledsgaard L."/>
            <person name="Lin J."/>
            <person name="Lipzen A."/>
            <person name="Kuo A."/>
            <person name="Riley R."/>
            <person name="Mondo S."/>
            <person name="Labutti K."/>
            <person name="Haridas S."/>
            <person name="Pangalinan J."/>
            <person name="Salamov A.A."/>
            <person name="Simmons B.A."/>
            <person name="Magnuson J.K."/>
            <person name="Chen J."/>
            <person name="Drula E."/>
            <person name="Henrissat B."/>
            <person name="Wiebenga A."/>
            <person name="Lubbers R.J."/>
            <person name="Gomes A.C."/>
            <person name="Makela M.R."/>
            <person name="Stajich J."/>
            <person name="Grigoriev I.V."/>
            <person name="Mortensen U.H."/>
            <person name="De Vries R.P."/>
            <person name="Baker S.E."/>
            <person name="Andersen M.R."/>
        </authorList>
    </citation>
    <scope>NUCLEOTIDE SEQUENCE [LARGE SCALE GENOMIC DNA]</scope>
    <source>
        <strain evidence="3 4">CBS 209.92</strain>
    </source>
</reference>
<comment type="caution">
    <text evidence="3">The sequence shown here is derived from an EMBL/GenBank/DDBJ whole genome shotgun (WGS) entry which is preliminary data.</text>
</comment>
<name>A0ABR4GKY3_9EURO</name>
<evidence type="ECO:0000256" key="2">
    <source>
        <dbReference type="ARBA" id="ARBA00023621"/>
    </source>
</evidence>
<dbReference type="Pfam" id="PF00106">
    <property type="entry name" value="adh_short"/>
    <property type="match status" value="1"/>
</dbReference>
<evidence type="ECO:0000256" key="1">
    <source>
        <dbReference type="ARBA" id="ARBA00023589"/>
    </source>
</evidence>
<keyword evidence="4" id="KW-1185">Reference proteome</keyword>
<dbReference type="InterPro" id="IPR051593">
    <property type="entry name" value="Ergosterol_Biosynth_ERG27"/>
</dbReference>
<dbReference type="PANTHER" id="PTHR43647:SF4">
    <property type="entry name" value="KETOREDUCTASE (KR) DOMAIN-CONTAINING PROTEIN"/>
    <property type="match status" value="1"/>
</dbReference>
<organism evidence="3 4">
    <name type="scientific">Aspergillus keveii</name>
    <dbReference type="NCBI Taxonomy" id="714993"/>
    <lineage>
        <taxon>Eukaryota</taxon>
        <taxon>Fungi</taxon>
        <taxon>Dikarya</taxon>
        <taxon>Ascomycota</taxon>
        <taxon>Pezizomycotina</taxon>
        <taxon>Eurotiomycetes</taxon>
        <taxon>Eurotiomycetidae</taxon>
        <taxon>Eurotiales</taxon>
        <taxon>Aspergillaceae</taxon>
        <taxon>Aspergillus</taxon>
        <taxon>Aspergillus subgen. Nidulantes</taxon>
    </lineage>
</organism>